<feature type="region of interest" description="Disordered" evidence="1">
    <location>
        <begin position="1"/>
        <end position="60"/>
    </location>
</feature>
<proteinExistence type="predicted"/>
<sequence>MTDVAARRYGFYSTAPRRDQQLLSRPTARGPLGERPARGENTDSLAHSRAGRPHPADEERRRLLALDGDGFRQWAQTIRRNLPPTVAELTVWAGAAAAGPNHGRNLL</sequence>
<dbReference type="EMBL" id="LQPJ01000121">
    <property type="protein sequence ID" value="ORW20943.1"/>
    <property type="molecule type" value="Genomic_DNA"/>
</dbReference>
<gene>
    <name evidence="2" type="ORF">AWC19_14360</name>
</gene>
<keyword evidence="3" id="KW-1185">Reference proteome</keyword>
<dbReference type="RefSeq" id="WP_085079668.1">
    <property type="nucleotide sequence ID" value="NZ_JACKRZ010000357.1"/>
</dbReference>
<accession>A0A1X1ZC17</accession>
<reference evidence="2 3" key="1">
    <citation type="submission" date="2016-01" db="EMBL/GenBank/DDBJ databases">
        <title>The new phylogeny of the genus Mycobacterium.</title>
        <authorList>
            <person name="Tarcisio F."/>
            <person name="Conor M."/>
            <person name="Antonella G."/>
            <person name="Elisabetta G."/>
            <person name="Giulia F.S."/>
            <person name="Sara T."/>
            <person name="Anna F."/>
            <person name="Clotilde B."/>
            <person name="Roberto B."/>
            <person name="Veronica D.S."/>
            <person name="Fabio R."/>
            <person name="Monica P."/>
            <person name="Olivier J."/>
            <person name="Enrico T."/>
            <person name="Nicola S."/>
        </authorList>
    </citation>
    <scope>NUCLEOTIDE SEQUENCE [LARGE SCALE GENOMIC DNA]</scope>
    <source>
        <strain evidence="2 3">DSM 44572</strain>
    </source>
</reference>
<name>A0A1X1ZC17_9MYCO</name>
<comment type="caution">
    <text evidence="2">The sequence shown here is derived from an EMBL/GenBank/DDBJ whole genome shotgun (WGS) entry which is preliminary data.</text>
</comment>
<dbReference type="AlphaFoldDB" id="A0A1X1ZC17"/>
<evidence type="ECO:0000313" key="2">
    <source>
        <dbReference type="EMBL" id="ORW20943.1"/>
    </source>
</evidence>
<protein>
    <submittedName>
        <fullName evidence="2">Uncharacterized protein</fullName>
    </submittedName>
</protein>
<evidence type="ECO:0000313" key="3">
    <source>
        <dbReference type="Proteomes" id="UP000193529"/>
    </source>
</evidence>
<dbReference type="Proteomes" id="UP000193529">
    <property type="component" value="Unassembled WGS sequence"/>
</dbReference>
<dbReference type="STRING" id="153971.AWC19_14360"/>
<organism evidence="2 3">
    <name type="scientific">Mycobacterium palustre</name>
    <dbReference type="NCBI Taxonomy" id="153971"/>
    <lineage>
        <taxon>Bacteria</taxon>
        <taxon>Bacillati</taxon>
        <taxon>Actinomycetota</taxon>
        <taxon>Actinomycetes</taxon>
        <taxon>Mycobacteriales</taxon>
        <taxon>Mycobacteriaceae</taxon>
        <taxon>Mycobacterium</taxon>
        <taxon>Mycobacterium simiae complex</taxon>
    </lineage>
</organism>
<evidence type="ECO:0000256" key="1">
    <source>
        <dbReference type="SAM" id="MobiDB-lite"/>
    </source>
</evidence>